<feature type="transmembrane region" description="Helical" evidence="1">
    <location>
        <begin position="84"/>
        <end position="107"/>
    </location>
</feature>
<feature type="transmembrane region" description="Helical" evidence="1">
    <location>
        <begin position="54"/>
        <end position="72"/>
    </location>
</feature>
<keyword evidence="1" id="KW-0812">Transmembrane</keyword>
<sequence length="547" mass="57627">MIPARLRRRVDRTGLAVGAMVVLALAVRLAALGSRPLHWDEARVGYWSLRYLESGFFSYRPVAGGPLVYLLARPSLALFGTTDFALRLPFALAGALLPGAALLFRARLDDDETVALAAILALNPLLVYYGQFARGDVLAAGFALLVLGFAVRLLDGGSRWNAYGLAAAAALAIAASGFGIVALACLGVAGLLVFDHAALVASSRPVATRLGELVARARGSATPAARAFLVFVGLYVFTFAPRAGETDAAGLYTPGTILAALDAALFGSVRRLVGVRVVHRYPHYTHEYFPYLGDLLGTLAVAAVPLSILALGAFLVDRYTANGPRALVSVGAYWAGTALVFVPMLSEVSAPWLGVHVVVPLALPGAVALAALVRWGQRAFDAGDASRVAAAVLIFGALFAQTGAVAASEVYGPTERDTDLAHYAQPNAEFTSFRENVSGWIGETDDAGADVLYYGSSMYVADTADAYPPVPASWGERLPVTWYVAREDADTRSVANAAELRTMSDVPSVVIAPATERGTIAPLLDGYVAHEYDTALWGRGVVVFVKN</sequence>
<keyword evidence="1" id="KW-0472">Membrane</keyword>
<feature type="transmembrane region" description="Helical" evidence="1">
    <location>
        <begin position="352"/>
        <end position="376"/>
    </location>
</feature>
<feature type="transmembrane region" description="Helical" evidence="1">
    <location>
        <begin position="224"/>
        <end position="244"/>
    </location>
</feature>
<dbReference type="RefSeq" id="WP_258302122.1">
    <property type="nucleotide sequence ID" value="NZ_CP078063.1"/>
</dbReference>
<dbReference type="PANTHER" id="PTHR41710:SF2">
    <property type="entry name" value="GLYCOSYL TRANSFERASE FAMILY 39_83 DOMAIN-CONTAINING PROTEIN"/>
    <property type="match status" value="1"/>
</dbReference>
<dbReference type="PANTHER" id="PTHR41710">
    <property type="entry name" value="GLYCOSYL TRANSFERASE, FAMILY 39"/>
    <property type="match status" value="1"/>
</dbReference>
<dbReference type="NCBIfam" id="TIGR03663">
    <property type="entry name" value="flippase activity-associated protein Agl23"/>
    <property type="match status" value="1"/>
</dbReference>
<keyword evidence="4" id="KW-1185">Reference proteome</keyword>
<gene>
    <name evidence="3" type="ORF">KU306_12455</name>
</gene>
<feature type="transmembrane region" description="Helical" evidence="1">
    <location>
        <begin position="137"/>
        <end position="154"/>
    </location>
</feature>
<dbReference type="GeneID" id="74529731"/>
<evidence type="ECO:0000313" key="4">
    <source>
        <dbReference type="Proteomes" id="UP001058330"/>
    </source>
</evidence>
<protein>
    <submittedName>
        <fullName evidence="3">TIGR03663 family protein</fullName>
    </submittedName>
</protein>
<feature type="transmembrane region" description="Helical" evidence="1">
    <location>
        <begin position="166"/>
        <end position="194"/>
    </location>
</feature>
<reference evidence="3" key="1">
    <citation type="submission" date="2021-07" db="EMBL/GenBank/DDBJ databases">
        <title>Studies on halocins as antimicrobial molecules from haloarchaea.</title>
        <authorList>
            <person name="Kumar S."/>
            <person name="Khare S.K."/>
        </authorList>
    </citation>
    <scope>NUCLEOTIDE SEQUENCE</scope>
    <source>
        <strain evidence="3">NCIM 5678</strain>
    </source>
</reference>
<proteinExistence type="predicted"/>
<feature type="transmembrane region" description="Helical" evidence="1">
    <location>
        <begin position="388"/>
        <end position="407"/>
    </location>
</feature>
<dbReference type="InterPro" id="IPR019962">
    <property type="entry name" value="CHP03663"/>
</dbReference>
<accession>A0ABY5RBM0</accession>
<keyword evidence="1" id="KW-1133">Transmembrane helix</keyword>
<feature type="transmembrane region" description="Helical" evidence="1">
    <location>
        <begin position="327"/>
        <end position="346"/>
    </location>
</feature>
<evidence type="ECO:0000313" key="3">
    <source>
        <dbReference type="EMBL" id="UVE49716.1"/>
    </source>
</evidence>
<evidence type="ECO:0000259" key="2">
    <source>
        <dbReference type="Pfam" id="PF13231"/>
    </source>
</evidence>
<dbReference type="Proteomes" id="UP001058330">
    <property type="component" value="Chromosome"/>
</dbReference>
<dbReference type="InterPro" id="IPR038731">
    <property type="entry name" value="RgtA/B/C-like"/>
</dbReference>
<dbReference type="EMBL" id="CP078063">
    <property type="protein sequence ID" value="UVE49716.1"/>
    <property type="molecule type" value="Genomic_DNA"/>
</dbReference>
<feature type="transmembrane region" description="Helical" evidence="1">
    <location>
        <begin position="113"/>
        <end position="130"/>
    </location>
</feature>
<feature type="domain" description="Glycosyltransferase RgtA/B/C/D-like" evidence="2">
    <location>
        <begin position="65"/>
        <end position="195"/>
    </location>
</feature>
<name>A0ABY5RBM0_HALLR</name>
<feature type="transmembrane region" description="Helical" evidence="1">
    <location>
        <begin position="295"/>
        <end position="315"/>
    </location>
</feature>
<dbReference type="Pfam" id="PF13231">
    <property type="entry name" value="PMT_2"/>
    <property type="match status" value="1"/>
</dbReference>
<organism evidence="3 4">
    <name type="scientific">Haloferax larsenii</name>
    <dbReference type="NCBI Taxonomy" id="302484"/>
    <lineage>
        <taxon>Archaea</taxon>
        <taxon>Methanobacteriati</taxon>
        <taxon>Methanobacteriota</taxon>
        <taxon>Stenosarchaea group</taxon>
        <taxon>Halobacteria</taxon>
        <taxon>Halobacteriales</taxon>
        <taxon>Haloferacaceae</taxon>
        <taxon>Haloferax</taxon>
    </lineage>
</organism>
<evidence type="ECO:0000256" key="1">
    <source>
        <dbReference type="SAM" id="Phobius"/>
    </source>
</evidence>